<dbReference type="EMBL" id="AXCN02000913">
    <property type="status" value="NOT_ANNOTATED_CDS"/>
    <property type="molecule type" value="Genomic_DNA"/>
</dbReference>
<sequence length="239" mass="27600">MYRPPNDTPPGYQQKWDANGIPKSSLHALAAKPCTHCPCFGKFVSEQKKTMDQFLVNQQKVMAEILNVQHSILQKLSARDGANVPAVTPTQLECQNPNEIPLFSFTAIKALEELEDLEQKLHDSEYFDEVLNWLNSIIEEDNPRNRMMQTLDLIFDKRFLIQCSWTGLGKFGAKIPMMNYKNVCKVFKEIGCTYSSTISPKDVTRFFRTMLKYAKQRAKNQGLRKSTCRVRRKYLEHAK</sequence>
<dbReference type="STRING" id="69004.A0A182PZW7"/>
<evidence type="ECO:0000259" key="1">
    <source>
        <dbReference type="Pfam" id="PF16064"/>
    </source>
</evidence>
<feature type="domain" description="DUF4806" evidence="1">
    <location>
        <begin position="102"/>
        <end position="189"/>
    </location>
</feature>
<dbReference type="InterPro" id="IPR032071">
    <property type="entry name" value="DUF4806"/>
</dbReference>
<accession>A0A182PZW7</accession>
<protein>
    <recommendedName>
        <fullName evidence="1">DUF4806 domain-containing protein</fullName>
    </recommendedName>
</protein>
<evidence type="ECO:0000313" key="3">
    <source>
        <dbReference type="Proteomes" id="UP000075886"/>
    </source>
</evidence>
<organism evidence="2 3">
    <name type="scientific">Anopheles farauti</name>
    <dbReference type="NCBI Taxonomy" id="69004"/>
    <lineage>
        <taxon>Eukaryota</taxon>
        <taxon>Metazoa</taxon>
        <taxon>Ecdysozoa</taxon>
        <taxon>Arthropoda</taxon>
        <taxon>Hexapoda</taxon>
        <taxon>Insecta</taxon>
        <taxon>Pterygota</taxon>
        <taxon>Neoptera</taxon>
        <taxon>Endopterygota</taxon>
        <taxon>Diptera</taxon>
        <taxon>Nematocera</taxon>
        <taxon>Culicoidea</taxon>
        <taxon>Culicidae</taxon>
        <taxon>Anophelinae</taxon>
        <taxon>Anopheles</taxon>
    </lineage>
</organism>
<dbReference type="Proteomes" id="UP000075886">
    <property type="component" value="Unassembled WGS sequence"/>
</dbReference>
<dbReference type="Pfam" id="PF16064">
    <property type="entry name" value="DUF4806"/>
    <property type="match status" value="1"/>
</dbReference>
<keyword evidence="3" id="KW-1185">Reference proteome</keyword>
<reference evidence="2" key="2">
    <citation type="submission" date="2020-05" db="UniProtKB">
        <authorList>
            <consortium name="EnsemblMetazoa"/>
        </authorList>
    </citation>
    <scope>IDENTIFICATION</scope>
    <source>
        <strain evidence="2">FAR1</strain>
    </source>
</reference>
<dbReference type="AlphaFoldDB" id="A0A182PZW7"/>
<reference evidence="3" key="1">
    <citation type="submission" date="2014-01" db="EMBL/GenBank/DDBJ databases">
        <title>The Genome Sequence of Anopheles farauti FAR1 (V2).</title>
        <authorList>
            <consortium name="The Broad Institute Genomics Platform"/>
            <person name="Neafsey D.E."/>
            <person name="Besansky N."/>
            <person name="Howell P."/>
            <person name="Walton C."/>
            <person name="Young S.K."/>
            <person name="Zeng Q."/>
            <person name="Gargeya S."/>
            <person name="Fitzgerald M."/>
            <person name="Haas B."/>
            <person name="Abouelleil A."/>
            <person name="Allen A.W."/>
            <person name="Alvarado L."/>
            <person name="Arachchi H.M."/>
            <person name="Berlin A.M."/>
            <person name="Chapman S.B."/>
            <person name="Gainer-Dewar J."/>
            <person name="Goldberg J."/>
            <person name="Griggs A."/>
            <person name="Gujja S."/>
            <person name="Hansen M."/>
            <person name="Howarth C."/>
            <person name="Imamovic A."/>
            <person name="Ireland A."/>
            <person name="Larimer J."/>
            <person name="McCowan C."/>
            <person name="Murphy C."/>
            <person name="Pearson M."/>
            <person name="Poon T.W."/>
            <person name="Priest M."/>
            <person name="Roberts A."/>
            <person name="Saif S."/>
            <person name="Shea T."/>
            <person name="Sisk P."/>
            <person name="Sykes S."/>
            <person name="Wortman J."/>
            <person name="Nusbaum C."/>
            <person name="Birren B."/>
        </authorList>
    </citation>
    <scope>NUCLEOTIDE SEQUENCE [LARGE SCALE GENOMIC DNA]</scope>
    <source>
        <strain evidence="3">FAR1</strain>
    </source>
</reference>
<proteinExistence type="predicted"/>
<name>A0A182PZW7_9DIPT</name>
<dbReference type="VEuPathDB" id="VectorBase:AFAF000296"/>
<dbReference type="EnsemblMetazoa" id="AFAF000296-RA">
    <property type="protein sequence ID" value="AFAF000296-PA"/>
    <property type="gene ID" value="AFAF000296"/>
</dbReference>
<evidence type="ECO:0000313" key="2">
    <source>
        <dbReference type="EnsemblMetazoa" id="AFAF000296-PA"/>
    </source>
</evidence>